<gene>
    <name evidence="1" type="ORF">ORAREDHAP_LOCUS15153</name>
</gene>
<evidence type="ECO:0000313" key="1">
    <source>
        <dbReference type="EMBL" id="CAB4300193.1"/>
    </source>
</evidence>
<accession>A0A6J5WIP9</accession>
<dbReference type="Proteomes" id="UP000507245">
    <property type="component" value="Unassembled WGS sequence"/>
</dbReference>
<evidence type="ECO:0000313" key="2">
    <source>
        <dbReference type="Proteomes" id="UP000507245"/>
    </source>
</evidence>
<dbReference type="AlphaFoldDB" id="A0A6J5WIP9"/>
<proteinExistence type="predicted"/>
<reference evidence="2" key="1">
    <citation type="journal article" date="2020" name="Genome Biol.">
        <title>Gamete binning: chromosome-level and haplotype-resolved genome assembly enabled by high-throughput single-cell sequencing of gamete genomes.</title>
        <authorList>
            <person name="Campoy J.A."/>
            <person name="Sun H."/>
            <person name="Goel M."/>
            <person name="Jiao W.-B."/>
            <person name="Folz-Donahue K."/>
            <person name="Wang N."/>
            <person name="Rubio M."/>
            <person name="Liu C."/>
            <person name="Kukat C."/>
            <person name="Ruiz D."/>
            <person name="Huettel B."/>
            <person name="Schneeberger K."/>
        </authorList>
    </citation>
    <scope>NUCLEOTIDE SEQUENCE [LARGE SCALE GENOMIC DNA]</scope>
    <source>
        <strain evidence="2">cv. Rojo Pasion</strain>
    </source>
</reference>
<evidence type="ECO:0008006" key="3">
    <source>
        <dbReference type="Google" id="ProtNLM"/>
    </source>
</evidence>
<dbReference type="OrthoDB" id="1165780at2759"/>
<organism evidence="1 2">
    <name type="scientific">Prunus armeniaca</name>
    <name type="common">Apricot</name>
    <name type="synonym">Armeniaca vulgaris</name>
    <dbReference type="NCBI Taxonomy" id="36596"/>
    <lineage>
        <taxon>Eukaryota</taxon>
        <taxon>Viridiplantae</taxon>
        <taxon>Streptophyta</taxon>
        <taxon>Embryophyta</taxon>
        <taxon>Tracheophyta</taxon>
        <taxon>Spermatophyta</taxon>
        <taxon>Magnoliopsida</taxon>
        <taxon>eudicotyledons</taxon>
        <taxon>Gunneridae</taxon>
        <taxon>Pentapetalae</taxon>
        <taxon>rosids</taxon>
        <taxon>fabids</taxon>
        <taxon>Rosales</taxon>
        <taxon>Rosaceae</taxon>
        <taxon>Amygdaloideae</taxon>
        <taxon>Amygdaleae</taxon>
        <taxon>Prunus</taxon>
    </lineage>
</organism>
<dbReference type="EMBL" id="CAEKKB010000002">
    <property type="protein sequence ID" value="CAB4300193.1"/>
    <property type="molecule type" value="Genomic_DNA"/>
</dbReference>
<name>A0A6J5WIP9_PRUAR</name>
<protein>
    <recommendedName>
        <fullName evidence="3">F-box associated domain-containing protein</fullName>
    </recommendedName>
</protein>
<sequence>MEHSFGRYNPDHKVWEQMTSFPFYDDYDHTMQVTGYAVCYGIILFSLSGSRDGGFGVVAFRLRRRDWNRVKIDTSAHGAPPFEGRAVVVDETIYALSGDAKIKAFSFMGEKSDVNVELRNYPWDRGILVIFISGRTLGIPVVPLRRAR</sequence>
<keyword evidence="2" id="KW-1185">Reference proteome</keyword>